<dbReference type="PRINTS" id="PR00413">
    <property type="entry name" value="HADHALOGNASE"/>
</dbReference>
<protein>
    <submittedName>
        <fullName evidence="1">Pyrimidine 5'-nucleotidase YjjG</fullName>
        <ecNumber evidence="1">3.1.3.5</ecNumber>
    </submittedName>
</protein>
<evidence type="ECO:0000313" key="1">
    <source>
        <dbReference type="EMBL" id="OAH09999.1"/>
    </source>
</evidence>
<dbReference type="InterPro" id="IPR023214">
    <property type="entry name" value="HAD_sf"/>
</dbReference>
<reference evidence="1 2" key="1">
    <citation type="submission" date="2015-12" db="EMBL/GenBank/DDBJ databases">
        <title>Genome sequence of Streptomyces sp. G25.</title>
        <authorList>
            <person name="Poehlein A."/>
            <person name="Roettig A."/>
            <person name="Hiessl S."/>
            <person name="Hauschild P."/>
            <person name="Schauer J."/>
            <person name="Madkour M.H."/>
            <person name="Al-Ansari A.M."/>
            <person name="Almakishah N.H."/>
            <person name="Steinbuechel A."/>
            <person name="Daniel R."/>
        </authorList>
    </citation>
    <scope>NUCLEOTIDE SEQUENCE [LARGE SCALE GENOMIC DNA]</scope>
    <source>
        <strain evidence="2">G25(2015)</strain>
    </source>
</reference>
<dbReference type="InterPro" id="IPR036412">
    <property type="entry name" value="HAD-like_sf"/>
</dbReference>
<dbReference type="AlphaFoldDB" id="A0A177HHC6"/>
<organism evidence="1 2">
    <name type="scientific">Streptomyces jeddahensis</name>
    <dbReference type="NCBI Taxonomy" id="1716141"/>
    <lineage>
        <taxon>Bacteria</taxon>
        <taxon>Bacillati</taxon>
        <taxon>Actinomycetota</taxon>
        <taxon>Actinomycetes</taxon>
        <taxon>Kitasatosporales</taxon>
        <taxon>Streptomycetaceae</taxon>
        <taxon>Streptomyces</taxon>
    </lineage>
</organism>
<dbReference type="PATRIC" id="fig|1716141.3.peg.7145"/>
<evidence type="ECO:0000313" key="2">
    <source>
        <dbReference type="Proteomes" id="UP000077381"/>
    </source>
</evidence>
<dbReference type="SFLD" id="SFLDS00003">
    <property type="entry name" value="Haloacid_Dehalogenase"/>
    <property type="match status" value="1"/>
</dbReference>
<dbReference type="Gene3D" id="3.40.50.1000">
    <property type="entry name" value="HAD superfamily/HAD-like"/>
    <property type="match status" value="1"/>
</dbReference>
<dbReference type="STRING" id="1716141.STSP_67640"/>
<dbReference type="SFLD" id="SFLDG01129">
    <property type="entry name" value="C1.5:_HAD__Beta-PGM__Phosphata"/>
    <property type="match status" value="1"/>
</dbReference>
<name>A0A177HHC6_9ACTN</name>
<sequence length="210" mass="22759">MTREMTTAPSAAPAILIDIGGVLVPDHLTAAATEWSNRLGTSQHAFTSALFGGNDEQVLIGRISEAAWWNIVRDRLGISQDLIAEIRCDLASKETWDDALVTCLRRLRGSVKTAIVSNAWPQMRTRMANAGLLDIVDAIVLSCEVGCAKPDPRIYTAALHRIDADPADALFIDDTPGHVATARSLGMTGHVHTSTQHTLARIKDFLRPPD</sequence>
<dbReference type="InterPro" id="IPR006439">
    <property type="entry name" value="HAD-SF_hydro_IA"/>
</dbReference>
<dbReference type="GO" id="GO:0008253">
    <property type="term" value="F:5'-nucleotidase activity"/>
    <property type="evidence" value="ECO:0007669"/>
    <property type="project" value="UniProtKB-EC"/>
</dbReference>
<dbReference type="SUPFAM" id="SSF56784">
    <property type="entry name" value="HAD-like"/>
    <property type="match status" value="1"/>
</dbReference>
<dbReference type="NCBIfam" id="TIGR01509">
    <property type="entry name" value="HAD-SF-IA-v3"/>
    <property type="match status" value="1"/>
</dbReference>
<dbReference type="EMBL" id="LOHS01000164">
    <property type="protein sequence ID" value="OAH09999.1"/>
    <property type="molecule type" value="Genomic_DNA"/>
</dbReference>
<dbReference type="PANTHER" id="PTHR43611">
    <property type="entry name" value="ALPHA-D-GLUCOSE 1-PHOSPHATE PHOSPHATASE"/>
    <property type="match status" value="1"/>
</dbReference>
<keyword evidence="2" id="KW-1185">Reference proteome</keyword>
<dbReference type="Pfam" id="PF00702">
    <property type="entry name" value="Hydrolase"/>
    <property type="match status" value="1"/>
</dbReference>
<comment type="caution">
    <text evidence="1">The sequence shown here is derived from an EMBL/GenBank/DDBJ whole genome shotgun (WGS) entry which is preliminary data.</text>
</comment>
<dbReference type="OrthoDB" id="9797415at2"/>
<gene>
    <name evidence="1" type="primary">yjjG_3</name>
    <name evidence="1" type="ORF">STSP_67640</name>
</gene>
<dbReference type="PANTHER" id="PTHR43611:SF3">
    <property type="entry name" value="FLAVIN MONONUCLEOTIDE HYDROLASE 1, CHLOROPLATIC"/>
    <property type="match status" value="1"/>
</dbReference>
<dbReference type="Proteomes" id="UP000077381">
    <property type="component" value="Unassembled WGS sequence"/>
</dbReference>
<accession>A0A177HHC6</accession>
<keyword evidence="1" id="KW-0378">Hydrolase</keyword>
<dbReference type="EC" id="3.1.3.5" evidence="1"/>
<proteinExistence type="predicted"/>